<dbReference type="InterPro" id="IPR052165">
    <property type="entry name" value="Membrane_assoc_protease"/>
</dbReference>
<keyword evidence="4 5" id="KW-0472">Membrane</keyword>
<evidence type="ECO:0000256" key="5">
    <source>
        <dbReference type="SAM" id="Phobius"/>
    </source>
</evidence>
<dbReference type="Pfam" id="PF01957">
    <property type="entry name" value="NfeD"/>
    <property type="match status" value="1"/>
</dbReference>
<dbReference type="EMBL" id="JACIEN010000008">
    <property type="protein sequence ID" value="MBB4019638.1"/>
    <property type="molecule type" value="Genomic_DNA"/>
</dbReference>
<keyword evidence="8" id="KW-1185">Reference proteome</keyword>
<feature type="transmembrane region" description="Helical" evidence="5">
    <location>
        <begin position="31"/>
        <end position="50"/>
    </location>
</feature>
<accession>A0A840C7S7</accession>
<gene>
    <name evidence="7" type="ORF">GGR16_004693</name>
</gene>
<evidence type="ECO:0000256" key="4">
    <source>
        <dbReference type="ARBA" id="ARBA00023136"/>
    </source>
</evidence>
<evidence type="ECO:0000259" key="6">
    <source>
        <dbReference type="Pfam" id="PF01957"/>
    </source>
</evidence>
<dbReference type="Proteomes" id="UP000577362">
    <property type="component" value="Unassembled WGS sequence"/>
</dbReference>
<comment type="caution">
    <text evidence="7">The sequence shown here is derived from an EMBL/GenBank/DDBJ whole genome shotgun (WGS) entry which is preliminary data.</text>
</comment>
<feature type="domain" description="NfeD-like C-terminal" evidence="6">
    <location>
        <begin position="94"/>
        <end position="148"/>
    </location>
</feature>
<dbReference type="Gene3D" id="2.40.50.140">
    <property type="entry name" value="Nucleic acid-binding proteins"/>
    <property type="match status" value="1"/>
</dbReference>
<evidence type="ECO:0000313" key="7">
    <source>
        <dbReference type="EMBL" id="MBB4019638.1"/>
    </source>
</evidence>
<sequence length="154" mass="16136">MIREAIIALGPWAWIVLGLVLVALELAAPGVFLIWLGLAAIATGLIDALFDLSWQASAIVFALLSVASVVVGRLVTRRRDEGSADQPFLNRRGAALVGRSFTLDVPITGGEGRVRVDDTVWRAVGPDCPAGTRVTVTGLDGANLVVAPHEDGDA</sequence>
<dbReference type="PANTHER" id="PTHR33507">
    <property type="entry name" value="INNER MEMBRANE PROTEIN YBBJ"/>
    <property type="match status" value="1"/>
</dbReference>
<keyword evidence="2 5" id="KW-0812">Transmembrane</keyword>
<reference evidence="7 8" key="1">
    <citation type="submission" date="2020-08" db="EMBL/GenBank/DDBJ databases">
        <title>Genomic Encyclopedia of Type Strains, Phase IV (KMG-IV): sequencing the most valuable type-strain genomes for metagenomic binning, comparative biology and taxonomic classification.</title>
        <authorList>
            <person name="Goeker M."/>
        </authorList>
    </citation>
    <scope>NUCLEOTIDE SEQUENCE [LARGE SCALE GENOMIC DNA]</scope>
    <source>
        <strain evidence="7 8">DSM 103737</strain>
    </source>
</reference>
<organism evidence="7 8">
    <name type="scientific">Chelatococcus caeni</name>
    <dbReference type="NCBI Taxonomy" id="1348468"/>
    <lineage>
        <taxon>Bacteria</taxon>
        <taxon>Pseudomonadati</taxon>
        <taxon>Pseudomonadota</taxon>
        <taxon>Alphaproteobacteria</taxon>
        <taxon>Hyphomicrobiales</taxon>
        <taxon>Chelatococcaceae</taxon>
        <taxon>Chelatococcus</taxon>
    </lineage>
</organism>
<dbReference type="PANTHER" id="PTHR33507:SF3">
    <property type="entry name" value="INNER MEMBRANE PROTEIN YBBJ"/>
    <property type="match status" value="1"/>
</dbReference>
<evidence type="ECO:0000256" key="2">
    <source>
        <dbReference type="ARBA" id="ARBA00022692"/>
    </source>
</evidence>
<name>A0A840C7S7_9HYPH</name>
<proteinExistence type="predicted"/>
<feature type="transmembrane region" description="Helical" evidence="5">
    <location>
        <begin position="6"/>
        <end position="24"/>
    </location>
</feature>
<comment type="subcellular location">
    <subcellularLocation>
        <location evidence="1">Membrane</location>
        <topology evidence="1">Multi-pass membrane protein</topology>
    </subcellularLocation>
</comment>
<dbReference type="AlphaFoldDB" id="A0A840C7S7"/>
<evidence type="ECO:0000313" key="8">
    <source>
        <dbReference type="Proteomes" id="UP000577362"/>
    </source>
</evidence>
<protein>
    <recommendedName>
        <fullName evidence="6">NfeD-like C-terminal domain-containing protein</fullName>
    </recommendedName>
</protein>
<dbReference type="InterPro" id="IPR002810">
    <property type="entry name" value="NfeD-like_C"/>
</dbReference>
<evidence type="ECO:0000256" key="3">
    <source>
        <dbReference type="ARBA" id="ARBA00022989"/>
    </source>
</evidence>
<evidence type="ECO:0000256" key="1">
    <source>
        <dbReference type="ARBA" id="ARBA00004141"/>
    </source>
</evidence>
<dbReference type="InterPro" id="IPR012340">
    <property type="entry name" value="NA-bd_OB-fold"/>
</dbReference>
<keyword evidence="3 5" id="KW-1133">Transmembrane helix</keyword>
<dbReference type="GO" id="GO:0005886">
    <property type="term" value="C:plasma membrane"/>
    <property type="evidence" value="ECO:0007669"/>
    <property type="project" value="TreeGrafter"/>
</dbReference>
<feature type="transmembrane region" description="Helical" evidence="5">
    <location>
        <begin position="56"/>
        <end position="75"/>
    </location>
</feature>